<dbReference type="PANTHER" id="PTHR11895">
    <property type="entry name" value="TRANSAMIDASE"/>
    <property type="match status" value="1"/>
</dbReference>
<sequence length="423" mass="45900">MQSLPGLTIENFQRQLANGDRQLLHWWKLCQAQIERCEPEVQAWEYLSRGVPVTDICLADDALLRGVPVGLKDLIETRDMPTSWGTGGYLHSSGASADASLVTLLKRQGALILGKTVTTELAYFTPSKTRNPHDLSRTPGGSSSGSAAAVAAGMVPLAFGTQTVGSIIRPASYCGVFGYKPTMGTINFTGTKPFAPSMDTLGWFANNIEDVCTTFSALTHSQPIETLPEALRGVRVGVCSLPTDREPTLEVQQALYHAQARLLAMGAEPVNLMLESRFNPLIEYQHLILAYEAARSLASEYQGYADRMGAELVGLIKEGMKISYNDYSTAKREVEKLRCMLSSVFANQVDVILAPSAVGVAPKGLGSTGDPLYSRAWTLLGVPCLNLPLFQNDQGLPIGVQMIGERFHDIRLLSIAHTLMQPL</sequence>
<dbReference type="OrthoDB" id="8872210at2"/>
<feature type="domain" description="Amidase" evidence="1">
    <location>
        <begin position="61"/>
        <end position="413"/>
    </location>
</feature>
<organism evidence="2 3">
    <name type="scientific">Modicisalibacter xianhensis</name>
    <dbReference type="NCBI Taxonomy" id="442341"/>
    <lineage>
        <taxon>Bacteria</taxon>
        <taxon>Pseudomonadati</taxon>
        <taxon>Pseudomonadota</taxon>
        <taxon>Gammaproteobacteria</taxon>
        <taxon>Oceanospirillales</taxon>
        <taxon>Halomonadaceae</taxon>
        <taxon>Modicisalibacter</taxon>
    </lineage>
</organism>
<comment type="caution">
    <text evidence="2">The sequence shown here is derived from an EMBL/GenBank/DDBJ whole genome shotgun (WGS) entry which is preliminary data.</text>
</comment>
<evidence type="ECO:0000259" key="1">
    <source>
        <dbReference type="Pfam" id="PF01425"/>
    </source>
</evidence>
<keyword evidence="2" id="KW-0808">Transferase</keyword>
<accession>A0A4V3GUT2</accession>
<dbReference type="InterPro" id="IPR023631">
    <property type="entry name" value="Amidase_dom"/>
</dbReference>
<gene>
    <name evidence="2" type="ORF">DFO67_10262</name>
</gene>
<dbReference type="RefSeq" id="WP_134015541.1">
    <property type="nucleotide sequence ID" value="NZ_SOEC01000002.1"/>
</dbReference>
<dbReference type="InterPro" id="IPR036928">
    <property type="entry name" value="AS_sf"/>
</dbReference>
<dbReference type="EMBL" id="SOEC01000002">
    <property type="protein sequence ID" value="TDX32114.1"/>
    <property type="molecule type" value="Genomic_DNA"/>
</dbReference>
<dbReference type="GO" id="GO:0016740">
    <property type="term" value="F:transferase activity"/>
    <property type="evidence" value="ECO:0007669"/>
    <property type="project" value="UniProtKB-KW"/>
</dbReference>
<dbReference type="PANTHER" id="PTHR11895:SF151">
    <property type="entry name" value="GLUTAMYL-TRNA(GLN) AMIDOTRANSFERASE SUBUNIT A"/>
    <property type="match status" value="1"/>
</dbReference>
<reference evidence="2 3" key="1">
    <citation type="submission" date="2019-03" db="EMBL/GenBank/DDBJ databases">
        <title>Freshwater and sediment microbial communities from various areas in North America, analyzing microbe dynamics in response to fracking.</title>
        <authorList>
            <person name="Lamendella R."/>
        </authorList>
    </citation>
    <scope>NUCLEOTIDE SEQUENCE [LARGE SCALE GENOMIC DNA]</scope>
    <source>
        <strain evidence="2 3">6_TX</strain>
    </source>
</reference>
<dbReference type="Pfam" id="PF01425">
    <property type="entry name" value="Amidase"/>
    <property type="match status" value="1"/>
</dbReference>
<dbReference type="Gene3D" id="3.90.1300.10">
    <property type="entry name" value="Amidase signature (AS) domain"/>
    <property type="match status" value="1"/>
</dbReference>
<dbReference type="Proteomes" id="UP000294489">
    <property type="component" value="Unassembled WGS sequence"/>
</dbReference>
<dbReference type="AlphaFoldDB" id="A0A4V3GUT2"/>
<evidence type="ECO:0000313" key="3">
    <source>
        <dbReference type="Proteomes" id="UP000294489"/>
    </source>
</evidence>
<proteinExistence type="predicted"/>
<dbReference type="SUPFAM" id="SSF75304">
    <property type="entry name" value="Amidase signature (AS) enzymes"/>
    <property type="match status" value="1"/>
</dbReference>
<name>A0A4V3GUT2_9GAMM</name>
<protein>
    <submittedName>
        <fullName evidence="2">Asp-tRNA(Asn)/Glu-tRNA(Gln) amidotransferase A subunit family amidase</fullName>
    </submittedName>
</protein>
<dbReference type="InterPro" id="IPR000120">
    <property type="entry name" value="Amidase"/>
</dbReference>
<evidence type="ECO:0000313" key="2">
    <source>
        <dbReference type="EMBL" id="TDX32114.1"/>
    </source>
</evidence>